<dbReference type="EMBL" id="GL883096">
    <property type="protein sequence ID" value="EGG09964.1"/>
    <property type="molecule type" value="Genomic_DNA"/>
</dbReference>
<keyword evidence="3" id="KW-1185">Reference proteome</keyword>
<evidence type="ECO:0000313" key="3">
    <source>
        <dbReference type="Proteomes" id="UP000001072"/>
    </source>
</evidence>
<accession>F4RCG8</accession>
<protein>
    <submittedName>
        <fullName evidence="2">Uncharacterized protein</fullName>
    </submittedName>
</protein>
<organism evidence="3">
    <name type="scientific">Melampsora larici-populina (strain 98AG31 / pathotype 3-4-7)</name>
    <name type="common">Poplar leaf rust fungus</name>
    <dbReference type="NCBI Taxonomy" id="747676"/>
    <lineage>
        <taxon>Eukaryota</taxon>
        <taxon>Fungi</taxon>
        <taxon>Dikarya</taxon>
        <taxon>Basidiomycota</taxon>
        <taxon>Pucciniomycotina</taxon>
        <taxon>Pucciniomycetes</taxon>
        <taxon>Pucciniales</taxon>
        <taxon>Melampsoraceae</taxon>
        <taxon>Melampsora</taxon>
    </lineage>
</organism>
<name>F4RCG8_MELLP</name>
<dbReference type="GeneID" id="18937166"/>
<feature type="region of interest" description="Disordered" evidence="1">
    <location>
        <begin position="36"/>
        <end position="67"/>
    </location>
</feature>
<dbReference type="AlphaFoldDB" id="F4RCG8"/>
<dbReference type="HOGENOM" id="CLU_091779_0_0_1"/>
<dbReference type="RefSeq" id="XP_007407018.1">
    <property type="nucleotide sequence ID" value="XM_007406956.1"/>
</dbReference>
<dbReference type="Proteomes" id="UP000001072">
    <property type="component" value="Unassembled WGS sequence"/>
</dbReference>
<evidence type="ECO:0000313" key="2">
    <source>
        <dbReference type="EMBL" id="EGG09964.1"/>
    </source>
</evidence>
<dbReference type="InParanoid" id="F4RCG8"/>
<feature type="compositionally biased region" description="Basic and acidic residues" evidence="1">
    <location>
        <begin position="53"/>
        <end position="66"/>
    </location>
</feature>
<evidence type="ECO:0000256" key="1">
    <source>
        <dbReference type="SAM" id="MobiDB-lite"/>
    </source>
</evidence>
<sequence length="196" mass="21888">MGTIGAHAKSQPHLDAVARYEASLAAERVIPGLVDDANRQQEVDPTPLNDLFAEERPRTNTPESERPLSPLSFLRAFDFAEGNQDLDNSDVDIDLDKLTAAIHAMEDDEWGPGDEAQDEASLEADLRTGVLPDPSAWHPFKKKEVDFSVITPALRFHLLVIARGGVINHWIHSQYPITFPIPPNTLHLAYLRRWPT</sequence>
<reference evidence="3" key="1">
    <citation type="journal article" date="2011" name="Proc. Natl. Acad. Sci. U.S.A.">
        <title>Obligate biotrophy features unraveled by the genomic analysis of rust fungi.</title>
        <authorList>
            <person name="Duplessis S."/>
            <person name="Cuomo C.A."/>
            <person name="Lin Y.-C."/>
            <person name="Aerts A."/>
            <person name="Tisserant E."/>
            <person name="Veneault-Fourrey C."/>
            <person name="Joly D.L."/>
            <person name="Hacquard S."/>
            <person name="Amselem J."/>
            <person name="Cantarel B.L."/>
            <person name="Chiu R."/>
            <person name="Coutinho P.M."/>
            <person name="Feau N."/>
            <person name="Field M."/>
            <person name="Frey P."/>
            <person name="Gelhaye E."/>
            <person name="Goldberg J."/>
            <person name="Grabherr M.G."/>
            <person name="Kodira C.D."/>
            <person name="Kohler A."/>
            <person name="Kuees U."/>
            <person name="Lindquist E.A."/>
            <person name="Lucas S.M."/>
            <person name="Mago R."/>
            <person name="Mauceli E."/>
            <person name="Morin E."/>
            <person name="Murat C."/>
            <person name="Pangilinan J.L."/>
            <person name="Park R."/>
            <person name="Pearson M."/>
            <person name="Quesneville H."/>
            <person name="Rouhier N."/>
            <person name="Sakthikumar S."/>
            <person name="Salamov A.A."/>
            <person name="Schmutz J."/>
            <person name="Selles B."/>
            <person name="Shapiro H."/>
            <person name="Tanguay P."/>
            <person name="Tuskan G.A."/>
            <person name="Henrissat B."/>
            <person name="Van de Peer Y."/>
            <person name="Rouze P."/>
            <person name="Ellis J.G."/>
            <person name="Dodds P.N."/>
            <person name="Schein J.E."/>
            <person name="Zhong S."/>
            <person name="Hamelin R.C."/>
            <person name="Grigoriev I.V."/>
            <person name="Szabo L.J."/>
            <person name="Martin F."/>
        </authorList>
    </citation>
    <scope>NUCLEOTIDE SEQUENCE [LARGE SCALE GENOMIC DNA]</scope>
    <source>
        <strain evidence="3">98AG31 / pathotype 3-4-7</strain>
    </source>
</reference>
<proteinExistence type="predicted"/>
<dbReference type="VEuPathDB" id="FungiDB:MELLADRAFT_95194"/>
<dbReference type="KEGG" id="mlr:MELLADRAFT_95194"/>
<gene>
    <name evidence="2" type="ORF">MELLADRAFT_95194</name>
</gene>